<dbReference type="Proteomes" id="UP000582659">
    <property type="component" value="Unassembled WGS sequence"/>
</dbReference>
<organism evidence="4 6">
    <name type="scientific">Bursaphelenchus xylophilus</name>
    <name type="common">Pinewood nematode worm</name>
    <name type="synonym">Aphelenchoides xylophilus</name>
    <dbReference type="NCBI Taxonomy" id="6326"/>
    <lineage>
        <taxon>Eukaryota</taxon>
        <taxon>Metazoa</taxon>
        <taxon>Ecdysozoa</taxon>
        <taxon>Nematoda</taxon>
        <taxon>Chromadorea</taxon>
        <taxon>Rhabditida</taxon>
        <taxon>Tylenchina</taxon>
        <taxon>Tylenchomorpha</taxon>
        <taxon>Aphelenchoidea</taxon>
        <taxon>Aphelenchoididae</taxon>
        <taxon>Bursaphelenchus</taxon>
    </lineage>
</organism>
<dbReference type="AlphaFoldDB" id="A0A1I7SLV1"/>
<protein>
    <submittedName>
        <fullName evidence="2">(pine wood nematode) hypothetical protein</fullName>
    </submittedName>
</protein>
<reference evidence="3" key="2">
    <citation type="submission" date="2020-08" db="EMBL/GenBank/DDBJ databases">
        <authorList>
            <person name="Kikuchi T."/>
        </authorList>
    </citation>
    <scope>NUCLEOTIDE SEQUENCE</scope>
    <source>
        <strain evidence="2">Ka4C1</strain>
    </source>
</reference>
<name>A0A1I7SLV1_BURXY</name>
<keyword evidence="1" id="KW-0732">Signal</keyword>
<keyword evidence="5" id="KW-1185">Reference proteome</keyword>
<evidence type="ECO:0000313" key="4">
    <source>
        <dbReference type="Proteomes" id="UP000095284"/>
    </source>
</evidence>
<dbReference type="EMBL" id="CAJFCV020000006">
    <property type="protein sequence ID" value="CAG9129858.1"/>
    <property type="molecule type" value="Genomic_DNA"/>
</dbReference>
<proteinExistence type="predicted"/>
<evidence type="ECO:0000313" key="5">
    <source>
        <dbReference type="Proteomes" id="UP000659654"/>
    </source>
</evidence>
<dbReference type="Proteomes" id="UP000659654">
    <property type="component" value="Unassembled WGS sequence"/>
</dbReference>
<dbReference type="Proteomes" id="UP000095284">
    <property type="component" value="Unplaced"/>
</dbReference>
<accession>A0A1I7SLV1</accession>
<dbReference type="WBParaSite" id="BXY_1403400.1">
    <property type="protein sequence ID" value="BXY_1403400.1"/>
    <property type="gene ID" value="BXY_1403400"/>
</dbReference>
<evidence type="ECO:0000313" key="3">
    <source>
        <dbReference type="EMBL" id="CAG9129858.1"/>
    </source>
</evidence>
<evidence type="ECO:0000313" key="6">
    <source>
        <dbReference type="WBParaSite" id="BXY_1403400.1"/>
    </source>
</evidence>
<feature type="chain" id="PRO_5036308798" evidence="1">
    <location>
        <begin position="24"/>
        <end position="109"/>
    </location>
</feature>
<dbReference type="OrthoDB" id="10490002at2759"/>
<dbReference type="SMR" id="A0A1I7SLV1"/>
<sequence length="109" mass="12426">MGKNTWGWVQLLLITCNLTSAMAHEDNLPVNRLRESAQLLLDFHKWWTKAAEELKNTVNETSFKIDNLVRDTSELIKSELKSLKVDDIDNSTDVSDFLKEFSNGLELGS</sequence>
<feature type="signal peptide" evidence="1">
    <location>
        <begin position="1"/>
        <end position="23"/>
    </location>
</feature>
<gene>
    <name evidence="2" type="ORF">BXYJ_LOCUS14304</name>
</gene>
<evidence type="ECO:0000313" key="2">
    <source>
        <dbReference type="EMBL" id="CAD5234213.1"/>
    </source>
</evidence>
<evidence type="ECO:0000256" key="1">
    <source>
        <dbReference type="SAM" id="SignalP"/>
    </source>
</evidence>
<reference evidence="6" key="1">
    <citation type="submission" date="2016-11" db="UniProtKB">
        <authorList>
            <consortium name="WormBaseParasite"/>
        </authorList>
    </citation>
    <scope>IDENTIFICATION</scope>
</reference>
<dbReference type="EMBL" id="CAJFDI010000006">
    <property type="protein sequence ID" value="CAD5234213.1"/>
    <property type="molecule type" value="Genomic_DNA"/>
</dbReference>